<keyword evidence="6" id="KW-0325">Glycoprotein</keyword>
<dbReference type="Gene3D" id="1.10.575.10">
    <property type="entry name" value="P1 Nuclease"/>
    <property type="match status" value="1"/>
</dbReference>
<evidence type="ECO:0000313" key="9">
    <source>
        <dbReference type="Proteomes" id="UP001162891"/>
    </source>
</evidence>
<reference evidence="9" key="1">
    <citation type="journal article" date="2022" name="Int. J. Syst. Evol. Microbiol.">
        <title>Anaeromyxobacter oryzae sp. nov., Anaeromyxobacter diazotrophicus sp. nov. and Anaeromyxobacter paludicola sp. nov., isolated from paddy soils.</title>
        <authorList>
            <person name="Itoh H."/>
            <person name="Xu Z."/>
            <person name="Mise K."/>
            <person name="Masuda Y."/>
            <person name="Ushijima N."/>
            <person name="Hayakawa C."/>
            <person name="Shiratori Y."/>
            <person name="Senoo K."/>
        </authorList>
    </citation>
    <scope>NUCLEOTIDE SEQUENCE [LARGE SCALE GENOMIC DNA]</scope>
    <source>
        <strain evidence="9">Red232</strain>
    </source>
</reference>
<name>A0ABN6MV72_9BACT</name>
<keyword evidence="9" id="KW-1185">Reference proteome</keyword>
<keyword evidence="4" id="KW-0378">Hydrolase</keyword>
<evidence type="ECO:0000256" key="1">
    <source>
        <dbReference type="ARBA" id="ARBA00022722"/>
    </source>
</evidence>
<sequence length="282" mass="30444">MPRSARRLAAPLAAVALALAAPGRAGAWSEPGHRIVAHVAEARLSPAARRLVRDVLGDRRLADVAAWADEQGDRATRPWHYVNVPFAAAGYEPARDCPRGDCVVAAIERSAARLRDGTTDLDRADALRWLVHLVADAHQPLHAGDGRDRGGNELEVRFAHRRHPVTFHHVWDAEVVAPLLGSRTPREIALALGARIRPADAAAWTATLAPAAWADESAALARALYGELGIEPRPGAIVTLPRGYAREQRARVEARLEAAGVRLAAVLDRISAEREAHVRAAR</sequence>
<dbReference type="Pfam" id="PF02265">
    <property type="entry name" value="S1-P1_nuclease"/>
    <property type="match status" value="1"/>
</dbReference>
<evidence type="ECO:0000256" key="2">
    <source>
        <dbReference type="ARBA" id="ARBA00022723"/>
    </source>
</evidence>
<proteinExistence type="predicted"/>
<dbReference type="RefSeq" id="WP_248352795.1">
    <property type="nucleotide sequence ID" value="NZ_AP025591.1"/>
</dbReference>
<keyword evidence="3 8" id="KW-0255">Endonuclease</keyword>
<dbReference type="PANTHER" id="PTHR33146:SF26">
    <property type="entry name" value="ENDONUCLEASE 4"/>
    <property type="match status" value="1"/>
</dbReference>
<keyword evidence="5" id="KW-1015">Disulfide bond</keyword>
<evidence type="ECO:0000256" key="4">
    <source>
        <dbReference type="ARBA" id="ARBA00022801"/>
    </source>
</evidence>
<organism evidence="8 9">
    <name type="scientific">Anaeromyxobacter oryzae</name>
    <dbReference type="NCBI Taxonomy" id="2918170"/>
    <lineage>
        <taxon>Bacteria</taxon>
        <taxon>Pseudomonadati</taxon>
        <taxon>Myxococcota</taxon>
        <taxon>Myxococcia</taxon>
        <taxon>Myxococcales</taxon>
        <taxon>Cystobacterineae</taxon>
        <taxon>Anaeromyxobacteraceae</taxon>
        <taxon>Anaeromyxobacter</taxon>
    </lineage>
</organism>
<feature type="chain" id="PRO_5045429867" evidence="7">
    <location>
        <begin position="28"/>
        <end position="282"/>
    </location>
</feature>
<feature type="signal peptide" evidence="7">
    <location>
        <begin position="1"/>
        <end position="27"/>
    </location>
</feature>
<evidence type="ECO:0000256" key="7">
    <source>
        <dbReference type="SAM" id="SignalP"/>
    </source>
</evidence>
<dbReference type="EMBL" id="AP025591">
    <property type="protein sequence ID" value="BDG04426.1"/>
    <property type="molecule type" value="Genomic_DNA"/>
</dbReference>
<evidence type="ECO:0000256" key="5">
    <source>
        <dbReference type="ARBA" id="ARBA00023157"/>
    </source>
</evidence>
<dbReference type="SUPFAM" id="SSF48537">
    <property type="entry name" value="Phospholipase C/P1 nuclease"/>
    <property type="match status" value="1"/>
</dbReference>
<dbReference type="PANTHER" id="PTHR33146">
    <property type="entry name" value="ENDONUCLEASE 4"/>
    <property type="match status" value="1"/>
</dbReference>
<gene>
    <name evidence="8" type="ORF">AMOR_34220</name>
</gene>
<evidence type="ECO:0000313" key="8">
    <source>
        <dbReference type="EMBL" id="BDG04426.1"/>
    </source>
</evidence>
<accession>A0ABN6MV72</accession>
<keyword evidence="1" id="KW-0540">Nuclease</keyword>
<evidence type="ECO:0000256" key="6">
    <source>
        <dbReference type="ARBA" id="ARBA00023180"/>
    </source>
</evidence>
<dbReference type="GO" id="GO:0004519">
    <property type="term" value="F:endonuclease activity"/>
    <property type="evidence" value="ECO:0007669"/>
    <property type="project" value="UniProtKB-KW"/>
</dbReference>
<keyword evidence="7" id="KW-0732">Signal</keyword>
<evidence type="ECO:0000256" key="3">
    <source>
        <dbReference type="ARBA" id="ARBA00022759"/>
    </source>
</evidence>
<dbReference type="CDD" id="cd11010">
    <property type="entry name" value="S1-P1_nuclease"/>
    <property type="match status" value="1"/>
</dbReference>
<protein>
    <submittedName>
        <fullName evidence="8">Endonuclease</fullName>
    </submittedName>
</protein>
<dbReference type="InterPro" id="IPR003154">
    <property type="entry name" value="S1/P1nuclease"/>
</dbReference>
<keyword evidence="2" id="KW-0479">Metal-binding</keyword>
<dbReference type="InterPro" id="IPR008947">
    <property type="entry name" value="PLipase_C/P1_nuclease_dom_sf"/>
</dbReference>
<dbReference type="Proteomes" id="UP001162891">
    <property type="component" value="Chromosome"/>
</dbReference>